<reference evidence="3" key="1">
    <citation type="journal article" date="2019" name="Int. J. Syst. Evol. Microbiol.">
        <title>The Global Catalogue of Microorganisms (GCM) 10K type strain sequencing project: providing services to taxonomists for standard genome sequencing and annotation.</title>
        <authorList>
            <consortium name="The Broad Institute Genomics Platform"/>
            <consortium name="The Broad Institute Genome Sequencing Center for Infectious Disease"/>
            <person name="Wu L."/>
            <person name="Ma J."/>
        </authorList>
    </citation>
    <scope>NUCLEOTIDE SEQUENCE [LARGE SCALE GENOMIC DNA]</scope>
    <source>
        <strain evidence="3">KCTC 23984</strain>
    </source>
</reference>
<sequence length="144" mass="15722">MKNLLLLLAIGSLITLTSFTFPDNKDVTPKAVTRTTEVINGDQVEKTVILLDGNTSREDVIHACNFLAVEDVQLTFDKLVIGKSMLGLVGKSQIRFAEGKIALPNGSSEKFKAGGAASFRFIRIQYSKNTVTNSSQIDMIEKVD</sequence>
<keyword evidence="3" id="KW-1185">Reference proteome</keyword>
<dbReference type="Proteomes" id="UP001597641">
    <property type="component" value="Unassembled WGS sequence"/>
</dbReference>
<dbReference type="EMBL" id="JBHUOX010000001">
    <property type="protein sequence ID" value="MFD2998765.1"/>
    <property type="molecule type" value="Genomic_DNA"/>
</dbReference>
<evidence type="ECO:0000313" key="2">
    <source>
        <dbReference type="EMBL" id="MFD2998765.1"/>
    </source>
</evidence>
<protein>
    <submittedName>
        <fullName evidence="2">Uncharacterized protein</fullName>
    </submittedName>
</protein>
<keyword evidence="1" id="KW-0732">Signal</keyword>
<feature type="chain" id="PRO_5046441128" evidence="1">
    <location>
        <begin position="23"/>
        <end position="144"/>
    </location>
</feature>
<name>A0ABW6BNB7_9BACT</name>
<proteinExistence type="predicted"/>
<comment type="caution">
    <text evidence="2">The sequence shown here is derived from an EMBL/GenBank/DDBJ whole genome shotgun (WGS) entry which is preliminary data.</text>
</comment>
<evidence type="ECO:0000313" key="3">
    <source>
        <dbReference type="Proteomes" id="UP001597641"/>
    </source>
</evidence>
<dbReference type="RefSeq" id="WP_377479062.1">
    <property type="nucleotide sequence ID" value="NZ_JBHUOX010000001.1"/>
</dbReference>
<organism evidence="2 3">
    <name type="scientific">Pontibacter toksunensis</name>
    <dbReference type="NCBI Taxonomy" id="1332631"/>
    <lineage>
        <taxon>Bacteria</taxon>
        <taxon>Pseudomonadati</taxon>
        <taxon>Bacteroidota</taxon>
        <taxon>Cytophagia</taxon>
        <taxon>Cytophagales</taxon>
        <taxon>Hymenobacteraceae</taxon>
        <taxon>Pontibacter</taxon>
    </lineage>
</organism>
<gene>
    <name evidence="2" type="ORF">ACFS7Z_00190</name>
</gene>
<feature type="signal peptide" evidence="1">
    <location>
        <begin position="1"/>
        <end position="22"/>
    </location>
</feature>
<accession>A0ABW6BNB7</accession>
<evidence type="ECO:0000256" key="1">
    <source>
        <dbReference type="SAM" id="SignalP"/>
    </source>
</evidence>